<sequence length="61" mass="6866">MDALLILSIVFKRWNGRFGSDSVLATKASINKLFLRDLDGLNAQVDEIFRLSGMEKSFDDS</sequence>
<gene>
    <name evidence="1" type="ORF">PsorP6_011994</name>
</gene>
<dbReference type="Proteomes" id="UP001163321">
    <property type="component" value="Chromosome 12"/>
</dbReference>
<dbReference type="EMBL" id="CM047591">
    <property type="protein sequence ID" value="KAI9919202.1"/>
    <property type="molecule type" value="Genomic_DNA"/>
</dbReference>
<name>A0ACC0WKS5_9STRA</name>
<protein>
    <submittedName>
        <fullName evidence="1">Uncharacterized protein</fullName>
    </submittedName>
</protein>
<comment type="caution">
    <text evidence="1">The sequence shown here is derived from an EMBL/GenBank/DDBJ whole genome shotgun (WGS) entry which is preliminary data.</text>
</comment>
<keyword evidence="2" id="KW-1185">Reference proteome</keyword>
<reference evidence="1 2" key="1">
    <citation type="journal article" date="2022" name="bioRxiv">
        <title>The genome of the oomycete Peronosclerospora sorghi, a cosmopolitan pathogen of maize and sorghum, is inflated with dispersed pseudogenes.</title>
        <authorList>
            <person name="Fletcher K."/>
            <person name="Martin F."/>
            <person name="Isakeit T."/>
            <person name="Cavanaugh K."/>
            <person name="Magill C."/>
            <person name="Michelmore R."/>
        </authorList>
    </citation>
    <scope>NUCLEOTIDE SEQUENCE [LARGE SCALE GENOMIC DNA]</scope>
    <source>
        <strain evidence="1">P6</strain>
    </source>
</reference>
<evidence type="ECO:0000313" key="1">
    <source>
        <dbReference type="EMBL" id="KAI9919202.1"/>
    </source>
</evidence>
<organism evidence="1 2">
    <name type="scientific">Peronosclerospora sorghi</name>
    <dbReference type="NCBI Taxonomy" id="230839"/>
    <lineage>
        <taxon>Eukaryota</taxon>
        <taxon>Sar</taxon>
        <taxon>Stramenopiles</taxon>
        <taxon>Oomycota</taxon>
        <taxon>Peronosporomycetes</taxon>
        <taxon>Peronosporales</taxon>
        <taxon>Peronosporaceae</taxon>
        <taxon>Peronosclerospora</taxon>
    </lineage>
</organism>
<proteinExistence type="predicted"/>
<accession>A0ACC0WKS5</accession>
<evidence type="ECO:0000313" key="2">
    <source>
        <dbReference type="Proteomes" id="UP001163321"/>
    </source>
</evidence>